<keyword evidence="2" id="KW-1185">Reference proteome</keyword>
<proteinExistence type="predicted"/>
<accession>A0A370DM69</accession>
<organism evidence="1 2">
    <name type="scientific">endosymbiont of Galathealinum brachiosum</name>
    <dbReference type="NCBI Taxonomy" id="2200906"/>
    <lineage>
        <taxon>Bacteria</taxon>
        <taxon>Pseudomonadati</taxon>
        <taxon>Pseudomonadota</taxon>
        <taxon>Gammaproteobacteria</taxon>
        <taxon>sulfur-oxidizing symbionts</taxon>
    </lineage>
</organism>
<evidence type="ECO:0008006" key="3">
    <source>
        <dbReference type="Google" id="ProtNLM"/>
    </source>
</evidence>
<dbReference type="InterPro" id="IPR010297">
    <property type="entry name" value="DUF900_hydrolase"/>
</dbReference>
<dbReference type="SUPFAM" id="SSF53474">
    <property type="entry name" value="alpha/beta-Hydrolases"/>
    <property type="match status" value="1"/>
</dbReference>
<evidence type="ECO:0000313" key="2">
    <source>
        <dbReference type="Proteomes" id="UP000254266"/>
    </source>
</evidence>
<comment type="caution">
    <text evidence="1">The sequence shown here is derived from an EMBL/GenBank/DDBJ whole genome shotgun (WGS) entry which is preliminary data.</text>
</comment>
<evidence type="ECO:0000313" key="1">
    <source>
        <dbReference type="EMBL" id="RDH85999.1"/>
    </source>
</evidence>
<sequence>MLVYITNRTLKKTPKTGVVTLSHEQILTKLRKPGNQKDAIYTGLAEGDYQKINFYPKGKEQDLFNSISEEELAKPWVVFLHGFHQDVSETIEKAHKLNKIHGVNVVLFSWPSRPNPIKSFDKKDIKAQLKQYLISTIGYAARPSLVSFAAGELKKMLDDYYTNYKPARINAEASTTDFYAALKLINTHLRPHVKSSQMTMIVHSMGNYLLKRTIADKGALPLIFKNIICHQADIKASDHSSWIPVLYGYVTQDLYITINKYDVVLGASSVYRLSQRILDIERMGSSTTIRAKRNHQGYINNTVKYIDFTDGRGIENKHEIFTCPGQGRDYKGSYDPLEIDQYVVDLFTRILAGKKDGLPNKKGNKAAGFACMKTIPNIYKPDLIVEDPDLCQWSDEWDCLISSLKAFVDPYRDGIDDGPDPDFDDF</sequence>
<protein>
    <recommendedName>
        <fullName evidence="3">Alpha/beta hydrolase</fullName>
    </recommendedName>
</protein>
<dbReference type="EMBL" id="QFXC01000002">
    <property type="protein sequence ID" value="RDH85999.1"/>
    <property type="molecule type" value="Genomic_DNA"/>
</dbReference>
<dbReference type="InterPro" id="IPR029058">
    <property type="entry name" value="AB_hydrolase_fold"/>
</dbReference>
<dbReference type="Proteomes" id="UP000254266">
    <property type="component" value="Unassembled WGS sequence"/>
</dbReference>
<gene>
    <name evidence="1" type="ORF">DIZ80_00565</name>
</gene>
<reference evidence="1 2" key="1">
    <citation type="journal article" date="2018" name="ISME J.">
        <title>Endosymbiont genomes yield clues of tubeworm success.</title>
        <authorList>
            <person name="Li Y."/>
            <person name="Liles M.R."/>
            <person name="Halanych K.M."/>
        </authorList>
    </citation>
    <scope>NUCLEOTIDE SEQUENCE [LARGE SCALE GENOMIC DNA]</scope>
    <source>
        <strain evidence="1">A1464</strain>
    </source>
</reference>
<dbReference type="AlphaFoldDB" id="A0A370DM69"/>
<name>A0A370DM69_9GAMM</name>
<dbReference type="Pfam" id="PF05990">
    <property type="entry name" value="DUF900"/>
    <property type="match status" value="1"/>
</dbReference>